<keyword evidence="8" id="KW-1185">Reference proteome</keyword>
<evidence type="ECO:0000256" key="4">
    <source>
        <dbReference type="ARBA" id="ARBA00023159"/>
    </source>
</evidence>
<dbReference type="OrthoDB" id="10025072at2759"/>
<feature type="region of interest" description="Disordered" evidence="7">
    <location>
        <begin position="143"/>
        <end position="182"/>
    </location>
</feature>
<evidence type="ECO:0000256" key="2">
    <source>
        <dbReference type="ARBA" id="ARBA00006967"/>
    </source>
</evidence>
<dbReference type="Gene3D" id="6.10.140.2200">
    <property type="match status" value="1"/>
</dbReference>
<dbReference type="AlphaFoldDB" id="A0A9J7KKS0"/>
<feature type="region of interest" description="Disordered" evidence="7">
    <location>
        <begin position="1"/>
        <end position="120"/>
    </location>
</feature>
<keyword evidence="4" id="KW-0010">Activator</keyword>
<dbReference type="GeneID" id="118407961"/>
<dbReference type="Pfam" id="PF04487">
    <property type="entry name" value="CITED"/>
    <property type="match status" value="1"/>
</dbReference>
<feature type="compositionally biased region" description="Low complexity" evidence="7">
    <location>
        <begin position="109"/>
        <end position="120"/>
    </location>
</feature>
<name>A0A9J7KKS0_BRAFL</name>
<organism evidence="8 9">
    <name type="scientific">Branchiostoma floridae</name>
    <name type="common">Florida lancelet</name>
    <name type="synonym">Amphioxus</name>
    <dbReference type="NCBI Taxonomy" id="7739"/>
    <lineage>
        <taxon>Eukaryota</taxon>
        <taxon>Metazoa</taxon>
        <taxon>Chordata</taxon>
        <taxon>Cephalochordata</taxon>
        <taxon>Leptocardii</taxon>
        <taxon>Amphioxiformes</taxon>
        <taxon>Branchiostomatidae</taxon>
        <taxon>Branchiostoma</taxon>
    </lineage>
</organism>
<dbReference type="Proteomes" id="UP000001554">
    <property type="component" value="Unplaced"/>
</dbReference>
<reference evidence="9" key="1">
    <citation type="submission" date="2025-08" db="UniProtKB">
        <authorList>
            <consortium name="RefSeq"/>
        </authorList>
    </citation>
    <scope>IDENTIFICATION</scope>
    <source>
        <strain evidence="9">S238N-H82</strain>
        <tissue evidence="9">Testes</tissue>
    </source>
</reference>
<dbReference type="PANTHER" id="PTHR17045:SF8">
    <property type="entry name" value="CBP_P300-INTERACTING TRANSACTIVATOR 2-LIKE"/>
    <property type="match status" value="1"/>
</dbReference>
<keyword evidence="6" id="KW-0539">Nucleus</keyword>
<comment type="similarity">
    <text evidence="2">Belongs to the CITED family.</text>
</comment>
<dbReference type="InterPro" id="IPR007576">
    <property type="entry name" value="CITED"/>
</dbReference>
<dbReference type="GO" id="GO:0006355">
    <property type="term" value="P:regulation of DNA-templated transcription"/>
    <property type="evidence" value="ECO:0007669"/>
    <property type="project" value="InterPro"/>
</dbReference>
<evidence type="ECO:0000256" key="3">
    <source>
        <dbReference type="ARBA" id="ARBA00023015"/>
    </source>
</evidence>
<evidence type="ECO:0000313" key="9">
    <source>
        <dbReference type="RefSeq" id="XP_035664448.1"/>
    </source>
</evidence>
<keyword evidence="5" id="KW-0804">Transcription</keyword>
<dbReference type="PANTHER" id="PTHR17045">
    <property type="entry name" value="MELANOCYTE SPECIFIC GENE RELATED CITED"/>
    <property type="match status" value="1"/>
</dbReference>
<feature type="compositionally biased region" description="Low complexity" evidence="7">
    <location>
        <begin position="34"/>
        <end position="74"/>
    </location>
</feature>
<accession>A0A9J7KKS0</accession>
<gene>
    <name evidence="9" type="primary">LOC118407961</name>
</gene>
<evidence type="ECO:0000256" key="5">
    <source>
        <dbReference type="ARBA" id="ARBA00023163"/>
    </source>
</evidence>
<dbReference type="GO" id="GO:0005634">
    <property type="term" value="C:nucleus"/>
    <property type="evidence" value="ECO:0007669"/>
    <property type="project" value="UniProtKB-SubCell"/>
</dbReference>
<comment type="subcellular location">
    <subcellularLocation>
        <location evidence="1">Nucleus</location>
    </subcellularLocation>
</comment>
<keyword evidence="3" id="KW-0805">Transcription regulation</keyword>
<sequence>MAQQQQQFAYNPVRPGGGRVPMQPGGFVQHPSRGQMHAMPPAQQQQPGRPMQTMQRPPNRPLQQQQRQQHPQRQGTVMHYGQGMQPHPTGMNPHPTGRQGAGIRPSYVPQQQPMPQQQGQHSIQIQRVPNTLHMQPGLSMANTRRLSHDPESPTTRDIPSPHLRGGFPPSSPSLADLGHIDLNNRPPQVQLGDHNMPVSRPQMMPQDIQNRGHVMRTNMNDFHSINPKLQQDNHNGMLLRVDTNGLHRVAPGNGYGMHMNGDPRSKTQVQVPPFLHGLSDLDMIDEDILARLIIELGLDRMRELPELWLSHNELEMDICRQLPPQRAVRC</sequence>
<dbReference type="OMA" id="ELEMDIC"/>
<evidence type="ECO:0000256" key="7">
    <source>
        <dbReference type="SAM" id="MobiDB-lite"/>
    </source>
</evidence>
<proteinExistence type="inferred from homology"/>
<evidence type="ECO:0000313" key="8">
    <source>
        <dbReference type="Proteomes" id="UP000001554"/>
    </source>
</evidence>
<dbReference type="KEGG" id="bfo:118407961"/>
<evidence type="ECO:0000256" key="1">
    <source>
        <dbReference type="ARBA" id="ARBA00004123"/>
    </source>
</evidence>
<evidence type="ECO:0000256" key="6">
    <source>
        <dbReference type="ARBA" id="ARBA00023242"/>
    </source>
</evidence>
<dbReference type="RefSeq" id="XP_035664448.1">
    <property type="nucleotide sequence ID" value="XM_035808555.1"/>
</dbReference>
<protein>
    <submittedName>
        <fullName evidence="9">Cbp/p300-interacting transactivator 2-like</fullName>
    </submittedName>
</protein>